<feature type="compositionally biased region" description="Pro residues" evidence="1">
    <location>
        <begin position="191"/>
        <end position="201"/>
    </location>
</feature>
<proteinExistence type="predicted"/>
<feature type="signal peptide" evidence="2">
    <location>
        <begin position="1"/>
        <end position="23"/>
    </location>
</feature>
<keyword evidence="2" id="KW-0732">Signal</keyword>
<gene>
    <name evidence="3" type="ORF">GMBLW1_15710</name>
</gene>
<evidence type="ECO:0000313" key="3">
    <source>
        <dbReference type="EMBL" id="VIP02389.1"/>
    </source>
</evidence>
<accession>A0A6C2YME2</accession>
<dbReference type="EMBL" id="LR586016">
    <property type="protein sequence ID" value="VIP02389.1"/>
    <property type="molecule type" value="Genomic_DNA"/>
</dbReference>
<dbReference type="AlphaFoldDB" id="A0A6C2YME2"/>
<feature type="chain" id="PRO_5036172749" evidence="2">
    <location>
        <begin position="24"/>
        <end position="372"/>
    </location>
</feature>
<dbReference type="RefSeq" id="WP_162657571.1">
    <property type="nucleotide sequence ID" value="NZ_LR593887.1"/>
</dbReference>
<sequence>MPVRIRCKLAVLLVVLGGGSLFAQSAPTPGNASGLADTTPAYLRSNLTPPPILDAAPGETPVPAAVTPSPAAPTLDLNLPDRVSPLAGLNQPTPPAMAAPSPERTITIRSANSPQGSVYRLPPDPVMPPGMAPTMTRSQMPLPVPVVSPTMVTTPTVRSMPVTRTPVMEPIQPSMPTRMAPQFGTVALQPTSPPPGTPRPPRSPEDVEELKFDLSLEIPGNDQLFRLEDEKRLQDRILEDFRQQGVVDPIDFPALPVLSTTQFAGRAFNRTVMTVEPNFVTYGRLYFEEKNSERYGWDLGPIQPLVSLAAFYKDVVFMPHNVASRPFSRWDTSAGYALPGDPIPYMIYPPQITITGTLALAGAVIGPAVIVP</sequence>
<evidence type="ECO:0000256" key="1">
    <source>
        <dbReference type="SAM" id="MobiDB-lite"/>
    </source>
</evidence>
<dbReference type="Proteomes" id="UP000464378">
    <property type="component" value="Chromosome"/>
</dbReference>
<protein>
    <submittedName>
        <fullName evidence="3">Signal peptide protein</fullName>
    </submittedName>
</protein>
<dbReference type="KEGG" id="tim:GMBLW1_15710"/>
<feature type="region of interest" description="Disordered" evidence="1">
    <location>
        <begin position="46"/>
        <end position="71"/>
    </location>
</feature>
<dbReference type="InParanoid" id="A0A6C2YME2"/>
<evidence type="ECO:0000256" key="2">
    <source>
        <dbReference type="SAM" id="SignalP"/>
    </source>
</evidence>
<name>A0A6C2YME2_9BACT</name>
<keyword evidence="4" id="KW-1185">Reference proteome</keyword>
<feature type="region of interest" description="Disordered" evidence="1">
    <location>
        <begin position="185"/>
        <end position="207"/>
    </location>
</feature>
<evidence type="ECO:0000313" key="4">
    <source>
        <dbReference type="Proteomes" id="UP000464378"/>
    </source>
</evidence>
<reference evidence="3" key="1">
    <citation type="submission" date="2019-04" db="EMBL/GenBank/DDBJ databases">
        <authorList>
            <consortium name="Science for Life Laboratories"/>
        </authorList>
    </citation>
    <scope>NUCLEOTIDE SEQUENCE</scope>
    <source>
        <strain evidence="3">MBLW1</strain>
    </source>
</reference>
<dbReference type="EMBL" id="LR593887">
    <property type="protein sequence ID" value="VTS01253.1"/>
    <property type="molecule type" value="Genomic_DNA"/>
</dbReference>
<organism evidence="3">
    <name type="scientific">Tuwongella immobilis</name>
    <dbReference type="NCBI Taxonomy" id="692036"/>
    <lineage>
        <taxon>Bacteria</taxon>
        <taxon>Pseudomonadati</taxon>
        <taxon>Planctomycetota</taxon>
        <taxon>Planctomycetia</taxon>
        <taxon>Gemmatales</taxon>
        <taxon>Gemmataceae</taxon>
        <taxon>Tuwongella</taxon>
    </lineage>
</organism>
<feature type="compositionally biased region" description="Low complexity" evidence="1">
    <location>
        <begin position="61"/>
        <end position="71"/>
    </location>
</feature>